<evidence type="ECO:0000313" key="2">
    <source>
        <dbReference type="Proteomes" id="UP000492821"/>
    </source>
</evidence>
<feature type="transmembrane region" description="Helical" evidence="1">
    <location>
        <begin position="219"/>
        <end position="239"/>
    </location>
</feature>
<dbReference type="Proteomes" id="UP000492821">
    <property type="component" value="Unassembled WGS sequence"/>
</dbReference>
<name>A0A7E4V0R9_PANRE</name>
<dbReference type="WBParaSite" id="Pan_g15118.t1">
    <property type="protein sequence ID" value="Pan_g15118.t1"/>
    <property type="gene ID" value="Pan_g15118"/>
</dbReference>
<dbReference type="Pfam" id="PF10318">
    <property type="entry name" value="7TM_GPCR_Srh"/>
    <property type="match status" value="1"/>
</dbReference>
<reference evidence="2" key="1">
    <citation type="journal article" date="2013" name="Genetics">
        <title>The draft genome and transcriptome of Panagrellus redivivus are shaped by the harsh demands of a free-living lifestyle.</title>
        <authorList>
            <person name="Srinivasan J."/>
            <person name="Dillman A.R."/>
            <person name="Macchietto M.G."/>
            <person name="Heikkinen L."/>
            <person name="Lakso M."/>
            <person name="Fracchia K.M."/>
            <person name="Antoshechkin I."/>
            <person name="Mortazavi A."/>
            <person name="Wong G."/>
            <person name="Sternberg P.W."/>
        </authorList>
    </citation>
    <scope>NUCLEOTIDE SEQUENCE [LARGE SCALE GENOMIC DNA]</scope>
    <source>
        <strain evidence="2">MT8872</strain>
    </source>
</reference>
<feature type="transmembrane region" description="Helical" evidence="1">
    <location>
        <begin position="31"/>
        <end position="53"/>
    </location>
</feature>
<proteinExistence type="predicted"/>
<organism evidence="2 3">
    <name type="scientific">Panagrellus redivivus</name>
    <name type="common">Microworm</name>
    <dbReference type="NCBI Taxonomy" id="6233"/>
    <lineage>
        <taxon>Eukaryota</taxon>
        <taxon>Metazoa</taxon>
        <taxon>Ecdysozoa</taxon>
        <taxon>Nematoda</taxon>
        <taxon>Chromadorea</taxon>
        <taxon>Rhabditida</taxon>
        <taxon>Tylenchina</taxon>
        <taxon>Panagrolaimomorpha</taxon>
        <taxon>Panagrolaimoidea</taxon>
        <taxon>Panagrolaimidae</taxon>
        <taxon>Panagrellus</taxon>
    </lineage>
</organism>
<feature type="transmembrane region" description="Helical" evidence="1">
    <location>
        <begin position="133"/>
        <end position="158"/>
    </location>
</feature>
<evidence type="ECO:0000313" key="3">
    <source>
        <dbReference type="WBParaSite" id="Pan_g15118.t1"/>
    </source>
</evidence>
<keyword evidence="1" id="KW-0812">Transmembrane</keyword>
<keyword evidence="1" id="KW-0472">Membrane</keyword>
<accession>A0A7E4V0R9</accession>
<feature type="transmembrane region" description="Helical" evidence="1">
    <location>
        <begin position="178"/>
        <end position="199"/>
    </location>
</feature>
<keyword evidence="1" id="KW-1133">Transmembrane helix</keyword>
<evidence type="ECO:0000256" key="1">
    <source>
        <dbReference type="SAM" id="Phobius"/>
    </source>
</evidence>
<reference evidence="3" key="2">
    <citation type="submission" date="2020-10" db="UniProtKB">
        <authorList>
            <consortium name="WormBaseParasite"/>
        </authorList>
    </citation>
    <scope>IDENTIFICATION</scope>
</reference>
<dbReference type="InterPro" id="IPR019422">
    <property type="entry name" value="7TM_GPCR_serpentine_rcpt_Srh"/>
</dbReference>
<feature type="transmembrane region" description="Helical" evidence="1">
    <location>
        <begin position="74"/>
        <end position="95"/>
    </location>
</feature>
<dbReference type="AlphaFoldDB" id="A0A7E4V0R9"/>
<keyword evidence="2" id="KW-1185">Reference proteome</keyword>
<protein>
    <submittedName>
        <fullName evidence="3">Serpentine Receptor, class J</fullName>
    </submittedName>
</protein>
<sequence>MMLLNPVLLNPYMAGYLAGVFRYLADYTTTSIVNAVMFYLLESVVISILLTYLNRYILTFHPEYQHYVDNQYTVYFLICFHLSVACMNTSFYFLASTDYDNARRLASSESHHALDVYLSEPTFIYASEYNGAARIFCALGLLILILFSVFFLGSVGFFVRSVFIYKKMKGVVSKQSKFLLISTFIQVVLLVTFVFVPFIWATFTWSFNIQNIVNTTNGFVMLISMYGPVDMLCTLYFIVPYRRYVESIIFRGNKRPTGVFVVARASRSTNVMTEV</sequence>